<reference evidence="2" key="1">
    <citation type="submission" date="2017-06" db="EMBL/GenBank/DDBJ databases">
        <title>Complete Genome Sequence of Mycobacterium shigaense.</title>
        <authorList>
            <person name="Fukano H."/>
            <person name="Yoshida M."/>
            <person name="Kazumi Y."/>
            <person name="Ogura Y."/>
            <person name="Mitarai S."/>
            <person name="Hayashi T."/>
            <person name="Hoshino Y."/>
        </authorList>
    </citation>
    <scope>NUCLEOTIDE SEQUENCE [LARGE SCALE GENOMIC DNA]</scope>
    <source>
        <strain evidence="2">UN-152</strain>
    </source>
</reference>
<dbReference type="KEGG" id="mshg:MSG_03741"/>
<sequence length="53" mass="5847">MPHLMTPLVSTLDSRTPIRDTVSKTRARAVDAILDGHWSELALIHVVSRATLP</sequence>
<proteinExistence type="predicted"/>
<dbReference type="Proteomes" id="UP000217736">
    <property type="component" value="Chromosome"/>
</dbReference>
<gene>
    <name evidence="1" type="ORF">MSG_03741</name>
</gene>
<dbReference type="AlphaFoldDB" id="A0A1Z4ELK5"/>
<keyword evidence="2" id="KW-1185">Reference proteome</keyword>
<accession>A0A1Z4ELK5</accession>
<dbReference type="EMBL" id="AP018164">
    <property type="protein sequence ID" value="BAX93867.1"/>
    <property type="molecule type" value="Genomic_DNA"/>
</dbReference>
<protein>
    <submittedName>
        <fullName evidence="1">Uncharacterized protein</fullName>
    </submittedName>
</protein>
<name>A0A1Z4ELK5_9MYCO</name>
<organism evidence="1 2">
    <name type="scientific">Mycobacterium shigaense</name>
    <dbReference type="NCBI Taxonomy" id="722731"/>
    <lineage>
        <taxon>Bacteria</taxon>
        <taxon>Bacillati</taxon>
        <taxon>Actinomycetota</taxon>
        <taxon>Actinomycetes</taxon>
        <taxon>Mycobacteriales</taxon>
        <taxon>Mycobacteriaceae</taxon>
        <taxon>Mycobacterium</taxon>
        <taxon>Mycobacterium simiae complex</taxon>
    </lineage>
</organism>
<evidence type="ECO:0000313" key="1">
    <source>
        <dbReference type="EMBL" id="BAX93867.1"/>
    </source>
</evidence>
<evidence type="ECO:0000313" key="2">
    <source>
        <dbReference type="Proteomes" id="UP000217736"/>
    </source>
</evidence>